<dbReference type="OrthoDB" id="205787at2759"/>
<dbReference type="Proteomes" id="UP000751190">
    <property type="component" value="Unassembled WGS sequence"/>
</dbReference>
<dbReference type="PROSITE" id="PS50172">
    <property type="entry name" value="BRCT"/>
    <property type="match status" value="1"/>
</dbReference>
<reference evidence="3" key="1">
    <citation type="submission" date="2021-05" db="EMBL/GenBank/DDBJ databases">
        <title>The genome of the haptophyte Pavlova lutheri (Diacronema luteri, Pavlovales) - a model for lipid biosynthesis in eukaryotic algae.</title>
        <authorList>
            <person name="Hulatt C.J."/>
            <person name="Posewitz M.C."/>
        </authorList>
    </citation>
    <scope>NUCLEOTIDE SEQUENCE</scope>
    <source>
        <strain evidence="3">NIVA-4/92</strain>
    </source>
</reference>
<evidence type="ECO:0000313" key="4">
    <source>
        <dbReference type="Proteomes" id="UP000751190"/>
    </source>
</evidence>
<dbReference type="SUPFAM" id="SSF52113">
    <property type="entry name" value="BRCT domain"/>
    <property type="match status" value="1"/>
</dbReference>
<keyword evidence="4" id="KW-1185">Reference proteome</keyword>
<dbReference type="EMBL" id="JAGTXO010000018">
    <property type="protein sequence ID" value="KAG8462862.1"/>
    <property type="molecule type" value="Genomic_DNA"/>
</dbReference>
<dbReference type="InterPro" id="IPR036420">
    <property type="entry name" value="BRCT_dom_sf"/>
</dbReference>
<evidence type="ECO:0000313" key="3">
    <source>
        <dbReference type="EMBL" id="KAG8462862.1"/>
    </source>
</evidence>
<evidence type="ECO:0000256" key="1">
    <source>
        <dbReference type="SAM" id="MobiDB-lite"/>
    </source>
</evidence>
<comment type="caution">
    <text evidence="3">The sequence shown here is derived from an EMBL/GenBank/DDBJ whole genome shotgun (WGS) entry which is preliminary data.</text>
</comment>
<dbReference type="InterPro" id="IPR001357">
    <property type="entry name" value="BRCT_dom"/>
</dbReference>
<proteinExistence type="predicted"/>
<evidence type="ECO:0000259" key="2">
    <source>
        <dbReference type="PROSITE" id="PS50172"/>
    </source>
</evidence>
<feature type="compositionally biased region" description="Gly residues" evidence="1">
    <location>
        <begin position="106"/>
        <end position="123"/>
    </location>
</feature>
<feature type="region of interest" description="Disordered" evidence="1">
    <location>
        <begin position="94"/>
        <end position="124"/>
    </location>
</feature>
<protein>
    <recommendedName>
        <fullName evidence="2">BRCT domain-containing protein</fullName>
    </recommendedName>
</protein>
<accession>A0A8J6C5R2</accession>
<name>A0A8J6C5R2_DIALT</name>
<feature type="domain" description="BRCT" evidence="2">
    <location>
        <begin position="192"/>
        <end position="270"/>
    </location>
</feature>
<organism evidence="3 4">
    <name type="scientific">Diacronema lutheri</name>
    <name type="common">Unicellular marine alga</name>
    <name type="synonym">Monochrysis lutheri</name>
    <dbReference type="NCBI Taxonomy" id="2081491"/>
    <lineage>
        <taxon>Eukaryota</taxon>
        <taxon>Haptista</taxon>
        <taxon>Haptophyta</taxon>
        <taxon>Pavlovophyceae</taxon>
        <taxon>Pavlovales</taxon>
        <taxon>Pavlovaceae</taxon>
        <taxon>Diacronema</taxon>
    </lineage>
</organism>
<dbReference type="Gene3D" id="3.40.50.10190">
    <property type="entry name" value="BRCT domain"/>
    <property type="match status" value="1"/>
</dbReference>
<dbReference type="AlphaFoldDB" id="A0A8J6C5R2"/>
<sequence length="343" mass="36496">MPTAIVVDEEFLREQAARAAERAARFARTPDVPPIEPRKRIAWPGGRMVTNRDDALRRFLERRPSKEEQAVRLAQLRAGAASGRAALRAADAAQRAGHTQREGEGARFGGADGHGGDGDGGAGALAPLANDAAVGRDCGVGGGGPERALRADEVGGAPAANGAAVAAPAAQAPFTWRRAAGPPPRRALDDPDPTPLLPGTLVALTGRFDNRDGLKALLRANGISAVTLVHGRVNYVVATDRAVRFQTQHVRKAIKRGIPVVSEPWLRLCLVLQQQHAAASARAPVGGDDRSARGPRRVPAHWRIARHNPYRMLVLLRGWAAPRPAGARAPRFAARFPSDRRTQ</sequence>
<gene>
    <name evidence="3" type="ORF">KFE25_001635</name>
</gene>